<comment type="caution">
    <text evidence="3">The sequence shown here is derived from an EMBL/GenBank/DDBJ whole genome shotgun (WGS) entry which is preliminary data.</text>
</comment>
<sequence length="161" mass="17548">MGMAPRVSSSVMNPLLLFLLLFVGVPLVELYFLIEVGSQIGAFSTIFLTVFTALLGGWMVRTQGFSTLSKVRGSMDRGEVPAFEMMEGAVLLVCGFLLLLPGFITDVVGFVFLVPPVRRWLITLGLQQGGVMGPAGPPPNGSNRNPERRVIEGEFKREDDE</sequence>
<evidence type="ECO:0000256" key="2">
    <source>
        <dbReference type="SAM" id="Phobius"/>
    </source>
</evidence>
<feature type="transmembrane region" description="Helical" evidence="2">
    <location>
        <begin position="40"/>
        <end position="60"/>
    </location>
</feature>
<dbReference type="Proteomes" id="UP000094769">
    <property type="component" value="Unassembled WGS sequence"/>
</dbReference>
<name>A0A7Z0VLL9_9GAMM</name>
<keyword evidence="2" id="KW-0472">Membrane</keyword>
<protein>
    <submittedName>
        <fullName evidence="3">Phage T7 F exclusion suppressor FxsA</fullName>
    </submittedName>
</protein>
<dbReference type="EMBL" id="MARB01000008">
    <property type="protein sequence ID" value="ODJ87937.1"/>
    <property type="molecule type" value="Genomic_DNA"/>
</dbReference>
<reference evidence="3 4" key="1">
    <citation type="submission" date="2016-06" db="EMBL/GenBank/DDBJ databases">
        <title>Genome sequence of endosymbiont of Candidatus Endolucinida thiodiazotropha.</title>
        <authorList>
            <person name="Poehlein A."/>
            <person name="Koenig S."/>
            <person name="Heiden S.E."/>
            <person name="Thuermer A."/>
            <person name="Voget S."/>
            <person name="Daniel R."/>
            <person name="Markert S."/>
            <person name="Gros O."/>
            <person name="Schweder T."/>
        </authorList>
    </citation>
    <scope>NUCLEOTIDE SEQUENCE [LARGE SCALE GENOMIC DNA]</scope>
    <source>
        <strain evidence="3 4">COS</strain>
    </source>
</reference>
<dbReference type="GO" id="GO:0016020">
    <property type="term" value="C:membrane"/>
    <property type="evidence" value="ECO:0007669"/>
    <property type="project" value="InterPro"/>
</dbReference>
<accession>A0A7Z0VLL9</accession>
<dbReference type="PANTHER" id="PTHR35335">
    <property type="entry name" value="UPF0716 PROTEIN FXSA"/>
    <property type="match status" value="1"/>
</dbReference>
<feature type="transmembrane region" description="Helical" evidence="2">
    <location>
        <begin position="89"/>
        <end position="114"/>
    </location>
</feature>
<evidence type="ECO:0000313" key="3">
    <source>
        <dbReference type="EMBL" id="ODJ87937.1"/>
    </source>
</evidence>
<dbReference type="Pfam" id="PF04186">
    <property type="entry name" value="FxsA"/>
    <property type="match status" value="1"/>
</dbReference>
<dbReference type="AlphaFoldDB" id="A0A7Z0VLL9"/>
<dbReference type="PANTHER" id="PTHR35335:SF1">
    <property type="entry name" value="UPF0716 PROTEIN FXSA"/>
    <property type="match status" value="1"/>
</dbReference>
<keyword evidence="2" id="KW-0812">Transmembrane</keyword>
<organism evidence="3 4">
    <name type="scientific">Candidatus Thiodiazotropha endolucinida</name>
    <dbReference type="NCBI Taxonomy" id="1655433"/>
    <lineage>
        <taxon>Bacteria</taxon>
        <taxon>Pseudomonadati</taxon>
        <taxon>Pseudomonadota</taxon>
        <taxon>Gammaproteobacteria</taxon>
        <taxon>Chromatiales</taxon>
        <taxon>Sedimenticolaceae</taxon>
        <taxon>Candidatus Thiodiazotropha</taxon>
    </lineage>
</organism>
<evidence type="ECO:0000256" key="1">
    <source>
        <dbReference type="SAM" id="MobiDB-lite"/>
    </source>
</evidence>
<proteinExistence type="predicted"/>
<feature type="compositionally biased region" description="Basic and acidic residues" evidence="1">
    <location>
        <begin position="145"/>
        <end position="161"/>
    </location>
</feature>
<keyword evidence="2" id="KW-1133">Transmembrane helix</keyword>
<dbReference type="NCBIfam" id="NF008528">
    <property type="entry name" value="PRK11463.1-2"/>
    <property type="match status" value="1"/>
</dbReference>
<evidence type="ECO:0000313" key="4">
    <source>
        <dbReference type="Proteomes" id="UP000094769"/>
    </source>
</evidence>
<keyword evidence="4" id="KW-1185">Reference proteome</keyword>
<dbReference type="InterPro" id="IPR007313">
    <property type="entry name" value="FxsA"/>
</dbReference>
<gene>
    <name evidence="3" type="ORF">CODIS_17080</name>
</gene>
<feature type="region of interest" description="Disordered" evidence="1">
    <location>
        <begin position="132"/>
        <end position="161"/>
    </location>
</feature>